<reference evidence="1 2" key="1">
    <citation type="submission" date="2019-06" db="EMBL/GenBank/DDBJ databases">
        <title>Whole genome shotgun sequence of Paenarthrobacter aurescens NBRC 12136.</title>
        <authorList>
            <person name="Hosoyama A."/>
            <person name="Uohara A."/>
            <person name="Ohji S."/>
            <person name="Ichikawa N."/>
        </authorList>
    </citation>
    <scope>NUCLEOTIDE SEQUENCE [LARGE SCALE GENOMIC DNA]</scope>
    <source>
        <strain evidence="1 2">NBRC 12136</strain>
    </source>
</reference>
<keyword evidence="2" id="KW-1185">Reference proteome</keyword>
<comment type="caution">
    <text evidence="1">The sequence shown here is derived from an EMBL/GenBank/DDBJ whole genome shotgun (WGS) entry which is preliminary data.</text>
</comment>
<organism evidence="1 2">
    <name type="scientific">Paenarthrobacter aurescens</name>
    <name type="common">Arthrobacter aurescens</name>
    <dbReference type="NCBI Taxonomy" id="43663"/>
    <lineage>
        <taxon>Bacteria</taxon>
        <taxon>Bacillati</taxon>
        <taxon>Actinomycetota</taxon>
        <taxon>Actinomycetes</taxon>
        <taxon>Micrococcales</taxon>
        <taxon>Micrococcaceae</taxon>
        <taxon>Paenarthrobacter</taxon>
    </lineage>
</organism>
<protein>
    <submittedName>
        <fullName evidence="1">Uncharacterized protein</fullName>
    </submittedName>
</protein>
<accession>A0A4Y3NPB3</accession>
<gene>
    <name evidence="1" type="ORF">AAU01_35460</name>
</gene>
<dbReference type="Proteomes" id="UP000317715">
    <property type="component" value="Unassembled WGS sequence"/>
</dbReference>
<dbReference type="EMBL" id="BJMD01000026">
    <property type="protein sequence ID" value="GEB20791.1"/>
    <property type="molecule type" value="Genomic_DNA"/>
</dbReference>
<sequence>MANTAAPASIHQNRTSDHEFHVTYLDTESGRIRREDFDDLAAAERFASAQLRDEDGWAVVDHVKIEVTSRMVA</sequence>
<proteinExistence type="predicted"/>
<dbReference type="RefSeq" id="WP_141285865.1">
    <property type="nucleotide sequence ID" value="NZ_BAAAWK010000001.1"/>
</dbReference>
<evidence type="ECO:0000313" key="1">
    <source>
        <dbReference type="EMBL" id="GEB20791.1"/>
    </source>
</evidence>
<dbReference type="AlphaFoldDB" id="A0A4Y3NPB3"/>
<name>A0A4Y3NPB3_PAEAU</name>
<dbReference type="OrthoDB" id="4952198at2"/>
<dbReference type="GeneID" id="97299980"/>
<evidence type="ECO:0000313" key="2">
    <source>
        <dbReference type="Proteomes" id="UP000317715"/>
    </source>
</evidence>